<dbReference type="RefSeq" id="WP_322187688.1">
    <property type="nucleotide sequence ID" value="NZ_JAXLPB010000004.1"/>
</dbReference>
<evidence type="ECO:0000313" key="6">
    <source>
        <dbReference type="EMBL" id="MDY8110165.1"/>
    </source>
</evidence>
<keyword evidence="3 4" id="KW-0732">Signal</keyword>
<protein>
    <submittedName>
        <fullName evidence="6">ABC transporter substrate-binding protein</fullName>
    </submittedName>
</protein>
<evidence type="ECO:0000256" key="4">
    <source>
        <dbReference type="SAM" id="SignalP"/>
    </source>
</evidence>
<organism evidence="6 7">
    <name type="scientific">Fulvimarina uroteuthidis</name>
    <dbReference type="NCBI Taxonomy" id="3098149"/>
    <lineage>
        <taxon>Bacteria</taxon>
        <taxon>Pseudomonadati</taxon>
        <taxon>Pseudomonadota</taxon>
        <taxon>Alphaproteobacteria</taxon>
        <taxon>Hyphomicrobiales</taxon>
        <taxon>Aurantimonadaceae</taxon>
        <taxon>Fulvimarina</taxon>
    </lineage>
</organism>
<dbReference type="Gene3D" id="3.90.76.10">
    <property type="entry name" value="Dipeptide-binding Protein, Domain 1"/>
    <property type="match status" value="1"/>
</dbReference>
<name>A0ABU5I458_9HYPH</name>
<dbReference type="Gene3D" id="3.40.190.10">
    <property type="entry name" value="Periplasmic binding protein-like II"/>
    <property type="match status" value="1"/>
</dbReference>
<gene>
    <name evidence="6" type="ORF">U0C82_13555</name>
</gene>
<dbReference type="InterPro" id="IPR030678">
    <property type="entry name" value="Peptide/Ni-bd"/>
</dbReference>
<dbReference type="Gene3D" id="3.10.105.10">
    <property type="entry name" value="Dipeptide-binding Protein, Domain 3"/>
    <property type="match status" value="1"/>
</dbReference>
<evidence type="ECO:0000313" key="7">
    <source>
        <dbReference type="Proteomes" id="UP001294412"/>
    </source>
</evidence>
<evidence type="ECO:0000256" key="2">
    <source>
        <dbReference type="ARBA" id="ARBA00005695"/>
    </source>
</evidence>
<dbReference type="PANTHER" id="PTHR30290">
    <property type="entry name" value="PERIPLASMIC BINDING COMPONENT OF ABC TRANSPORTER"/>
    <property type="match status" value="1"/>
</dbReference>
<keyword evidence="7" id="KW-1185">Reference proteome</keyword>
<dbReference type="InterPro" id="IPR000914">
    <property type="entry name" value="SBP_5_dom"/>
</dbReference>
<feature type="signal peptide" evidence="4">
    <location>
        <begin position="1"/>
        <end position="24"/>
    </location>
</feature>
<dbReference type="CDD" id="cd08493">
    <property type="entry name" value="PBP2_DppA_like"/>
    <property type="match status" value="1"/>
</dbReference>
<sequence length="534" mass="59114">MITFRRLITSFLLAAGLGTGLAMGAEAKTLVFCSEGSPETISPPLAITGTAMDAARPMFNNLVEFARGSTELRPALAESWTISEDGLGYTFKLRPGVRFHSNEAFTPSRNFDASDVVFSLARQWKEDHPFHAVGGGQFDYFVDMGMPDLIAGIEAVDAMTVRITLTRPEAPFLADLALPFNAILSAEYADAMLAAGTPEKLDLEPIGTGPFAFADFRKNIAIRYRAFDAYWRGRQPIDTLVFSITPTPAARMTKLTAGECHVSAFPSPGDVAEIKRDPNLRLMSLSGFNIGYLAMNTERPPFDDVRVRRALNLAIDRKAILDEIFAGTGMAAKNPLPPVLWAYDDTVADIPYDPGEARRLFEEAGINEGLEADLWYMPVNRPYNPNGRRMAEMIAADLEPLGVRLDLKTADWDIYRQTLQDGETTLSLYGWTGDNGDPDNFMHTLLSCTAARKGGNNIARWCDRSFENLVTEAKVSADQSERKRLYDEAQAVFRDQLPWVPIAHSVFLAATRAEVKNFVMDPLGYYQFEGVDLE</sequence>
<proteinExistence type="inferred from homology"/>
<evidence type="ECO:0000256" key="3">
    <source>
        <dbReference type="ARBA" id="ARBA00022729"/>
    </source>
</evidence>
<dbReference type="EMBL" id="JAXLPB010000004">
    <property type="protein sequence ID" value="MDY8110165.1"/>
    <property type="molecule type" value="Genomic_DNA"/>
</dbReference>
<comment type="caution">
    <text evidence="6">The sequence shown here is derived from an EMBL/GenBank/DDBJ whole genome shotgun (WGS) entry which is preliminary data.</text>
</comment>
<dbReference type="SUPFAM" id="SSF53850">
    <property type="entry name" value="Periplasmic binding protein-like II"/>
    <property type="match status" value="1"/>
</dbReference>
<dbReference type="PANTHER" id="PTHR30290:SF38">
    <property type="entry name" value="D,D-DIPEPTIDE-BINDING PERIPLASMIC PROTEIN DDPA-RELATED"/>
    <property type="match status" value="1"/>
</dbReference>
<evidence type="ECO:0000256" key="1">
    <source>
        <dbReference type="ARBA" id="ARBA00004418"/>
    </source>
</evidence>
<dbReference type="Proteomes" id="UP001294412">
    <property type="component" value="Unassembled WGS sequence"/>
</dbReference>
<comment type="subcellular location">
    <subcellularLocation>
        <location evidence="1">Periplasm</location>
    </subcellularLocation>
</comment>
<comment type="similarity">
    <text evidence="2">Belongs to the bacterial solute-binding protein 5 family.</text>
</comment>
<reference evidence="6 7" key="1">
    <citation type="submission" date="2023-12" db="EMBL/GenBank/DDBJ databases">
        <title>Description of Novel Strain Fulvimarina sp. 2208YS6-2-32 isolated from Uroteuthis (Photololigo) edulis.</title>
        <authorList>
            <person name="Park J.-S."/>
        </authorList>
    </citation>
    <scope>NUCLEOTIDE SEQUENCE [LARGE SCALE GENOMIC DNA]</scope>
    <source>
        <strain evidence="6 7">2208YS6-2-32</strain>
    </source>
</reference>
<dbReference type="Pfam" id="PF00496">
    <property type="entry name" value="SBP_bac_5"/>
    <property type="match status" value="1"/>
</dbReference>
<accession>A0ABU5I458</accession>
<dbReference type="InterPro" id="IPR039424">
    <property type="entry name" value="SBP_5"/>
</dbReference>
<evidence type="ECO:0000259" key="5">
    <source>
        <dbReference type="Pfam" id="PF00496"/>
    </source>
</evidence>
<feature type="chain" id="PRO_5047495224" evidence="4">
    <location>
        <begin position="25"/>
        <end position="534"/>
    </location>
</feature>
<dbReference type="PIRSF" id="PIRSF002741">
    <property type="entry name" value="MppA"/>
    <property type="match status" value="1"/>
</dbReference>
<feature type="domain" description="Solute-binding protein family 5" evidence="5">
    <location>
        <begin position="71"/>
        <end position="451"/>
    </location>
</feature>